<reference evidence="6 7" key="1">
    <citation type="submission" date="2017-12" db="EMBL/GenBank/DDBJ databases">
        <title>The genome sequence of Caulobacter sp. 410.</title>
        <authorList>
            <person name="Gao J."/>
            <person name="Mao X."/>
            <person name="Sun J."/>
        </authorList>
    </citation>
    <scope>NUCLEOTIDE SEQUENCE [LARGE SCALE GENOMIC DNA]</scope>
    <source>
        <strain evidence="6 7">410</strain>
    </source>
</reference>
<organism evidence="6 7">
    <name type="scientific">Caulobacter zeae</name>
    <dbReference type="NCBI Taxonomy" id="2055137"/>
    <lineage>
        <taxon>Bacteria</taxon>
        <taxon>Pseudomonadati</taxon>
        <taxon>Pseudomonadota</taxon>
        <taxon>Alphaproteobacteria</taxon>
        <taxon>Caulobacterales</taxon>
        <taxon>Caulobacteraceae</taxon>
        <taxon>Caulobacter</taxon>
    </lineage>
</organism>
<keyword evidence="7" id="KW-1185">Reference proteome</keyword>
<dbReference type="OrthoDB" id="7021192at2"/>
<evidence type="ECO:0000256" key="4">
    <source>
        <dbReference type="ARBA" id="ARBA00023136"/>
    </source>
</evidence>
<evidence type="ECO:0000256" key="1">
    <source>
        <dbReference type="ARBA" id="ARBA00022475"/>
    </source>
</evidence>
<evidence type="ECO:0000313" key="6">
    <source>
        <dbReference type="EMBL" id="PLR28752.1"/>
    </source>
</evidence>
<proteinExistence type="predicted"/>
<dbReference type="RefSeq" id="WP_101716169.1">
    <property type="nucleotide sequence ID" value="NZ_PJRS01000004.1"/>
</dbReference>
<feature type="transmembrane region" description="Helical" evidence="5">
    <location>
        <begin position="12"/>
        <end position="29"/>
    </location>
</feature>
<keyword evidence="2 5" id="KW-0812">Transmembrane</keyword>
<evidence type="ECO:0000256" key="5">
    <source>
        <dbReference type="SAM" id="Phobius"/>
    </source>
</evidence>
<dbReference type="Pfam" id="PF07869">
    <property type="entry name" value="DUF1656"/>
    <property type="match status" value="1"/>
</dbReference>
<gene>
    <name evidence="6" type="ORF">SGCZBJ_00955</name>
</gene>
<dbReference type="AlphaFoldDB" id="A0A2N5DRR8"/>
<keyword evidence="4 5" id="KW-0472">Membrane</keyword>
<evidence type="ECO:0000256" key="3">
    <source>
        <dbReference type="ARBA" id="ARBA00022989"/>
    </source>
</evidence>
<evidence type="ECO:0000313" key="7">
    <source>
        <dbReference type="Proteomes" id="UP000234479"/>
    </source>
</evidence>
<protein>
    <submittedName>
        <fullName evidence="6">DUF1656 domain-containing protein</fullName>
    </submittedName>
</protein>
<dbReference type="Proteomes" id="UP000234479">
    <property type="component" value="Unassembled WGS sequence"/>
</dbReference>
<comment type="caution">
    <text evidence="6">The sequence shown here is derived from an EMBL/GenBank/DDBJ whole genome shotgun (WGS) entry which is preliminary data.</text>
</comment>
<dbReference type="InterPro" id="IPR012451">
    <property type="entry name" value="DUF1656"/>
</dbReference>
<keyword evidence="1" id="KW-1003">Cell membrane</keyword>
<name>A0A2N5DRR8_9CAUL</name>
<evidence type="ECO:0000256" key="2">
    <source>
        <dbReference type="ARBA" id="ARBA00022692"/>
    </source>
</evidence>
<accession>A0A2N5DRR8</accession>
<feature type="transmembrane region" description="Helical" evidence="5">
    <location>
        <begin position="41"/>
        <end position="64"/>
    </location>
</feature>
<sequence length="66" mass="7209">MTGEYNIDGVFLSSVLVSAVVALVAAFVLRRVLSWAGAYRFVWHPALFDTALFVILWAAAVALVRP</sequence>
<keyword evidence="3 5" id="KW-1133">Transmembrane helix</keyword>
<dbReference type="EMBL" id="PJRS01000004">
    <property type="protein sequence ID" value="PLR28752.1"/>
    <property type="molecule type" value="Genomic_DNA"/>
</dbReference>